<evidence type="ECO:0000256" key="3">
    <source>
        <dbReference type="SAM" id="MobiDB-lite"/>
    </source>
</evidence>
<evidence type="ECO:0000259" key="5">
    <source>
        <dbReference type="SMART" id="SM01340"/>
    </source>
</evidence>
<dbReference type="Gene3D" id="3.30.1370.100">
    <property type="entry name" value="MutL, C-terminal domain, regulatory subdomain"/>
    <property type="match status" value="1"/>
</dbReference>
<dbReference type="CDD" id="cd16926">
    <property type="entry name" value="HATPase_MutL-MLH-PMS-like"/>
    <property type="match status" value="1"/>
</dbReference>
<dbReference type="SUPFAM" id="SSF55874">
    <property type="entry name" value="ATPase domain of HSP90 chaperone/DNA topoisomerase II/histidine kinase"/>
    <property type="match status" value="1"/>
</dbReference>
<dbReference type="GO" id="GO:0030983">
    <property type="term" value="F:mismatched DNA binding"/>
    <property type="evidence" value="ECO:0007669"/>
    <property type="project" value="InterPro"/>
</dbReference>
<dbReference type="InterPro" id="IPR014721">
    <property type="entry name" value="Ribsml_uS5_D2-typ_fold_subgr"/>
</dbReference>
<dbReference type="Pfam" id="PF01119">
    <property type="entry name" value="DNA_mis_repair"/>
    <property type="match status" value="1"/>
</dbReference>
<dbReference type="InterPro" id="IPR037198">
    <property type="entry name" value="MutL_C_sf"/>
</dbReference>
<feature type="compositionally biased region" description="Low complexity" evidence="3">
    <location>
        <begin position="402"/>
        <end position="414"/>
    </location>
</feature>
<dbReference type="Gene3D" id="3.30.1540.20">
    <property type="entry name" value="MutL, C-terminal domain, dimerisation subdomain"/>
    <property type="match status" value="1"/>
</dbReference>
<evidence type="ECO:0000259" key="4">
    <source>
        <dbReference type="SMART" id="SM00853"/>
    </source>
</evidence>
<dbReference type="Pfam" id="PF08676">
    <property type="entry name" value="MutL_C"/>
    <property type="match status" value="1"/>
</dbReference>
<dbReference type="PROSITE" id="PS00058">
    <property type="entry name" value="DNA_MISMATCH_REPAIR_1"/>
    <property type="match status" value="1"/>
</dbReference>
<dbReference type="InterPro" id="IPR013507">
    <property type="entry name" value="DNA_mismatch_S5_2-like"/>
</dbReference>
<comment type="similarity">
    <text evidence="1">Belongs to the DNA mismatch repair MutL/HexB family.</text>
</comment>
<dbReference type="GO" id="GO:0016887">
    <property type="term" value="F:ATP hydrolysis activity"/>
    <property type="evidence" value="ECO:0007669"/>
    <property type="project" value="InterPro"/>
</dbReference>
<dbReference type="NCBIfam" id="TIGR00585">
    <property type="entry name" value="mutl"/>
    <property type="match status" value="1"/>
</dbReference>
<dbReference type="Proteomes" id="UP001149813">
    <property type="component" value="Unassembled WGS sequence"/>
</dbReference>
<name>A0A9W7Y5F9_9FUNG</name>
<dbReference type="PANTHER" id="PTHR10073:SF52">
    <property type="entry name" value="MISMATCH REPAIR ENDONUCLEASE PMS2"/>
    <property type="match status" value="1"/>
</dbReference>
<organism evidence="6 7">
    <name type="scientific">Coemansia erecta</name>
    <dbReference type="NCBI Taxonomy" id="147472"/>
    <lineage>
        <taxon>Eukaryota</taxon>
        <taxon>Fungi</taxon>
        <taxon>Fungi incertae sedis</taxon>
        <taxon>Zoopagomycota</taxon>
        <taxon>Kickxellomycotina</taxon>
        <taxon>Kickxellomycetes</taxon>
        <taxon>Kickxellales</taxon>
        <taxon>Kickxellaceae</taxon>
        <taxon>Coemansia</taxon>
    </lineage>
</organism>
<protein>
    <submittedName>
        <fullName evidence="6">ATP-binding mismatch repair protein</fullName>
    </submittedName>
</protein>
<feature type="region of interest" description="Disordered" evidence="3">
    <location>
        <begin position="398"/>
        <end position="427"/>
    </location>
</feature>
<dbReference type="InterPro" id="IPR042120">
    <property type="entry name" value="MutL_C_dimsub"/>
</dbReference>
<dbReference type="InterPro" id="IPR002099">
    <property type="entry name" value="MutL/Mlh/PMS"/>
</dbReference>
<dbReference type="GO" id="GO:0005524">
    <property type="term" value="F:ATP binding"/>
    <property type="evidence" value="ECO:0007669"/>
    <property type="project" value="UniProtKB-KW"/>
</dbReference>
<feature type="domain" description="DNA mismatch repair protein S5" evidence="5">
    <location>
        <begin position="214"/>
        <end position="338"/>
    </location>
</feature>
<dbReference type="EMBL" id="JANBOJ010000014">
    <property type="protein sequence ID" value="KAJ1725045.1"/>
    <property type="molecule type" value="Genomic_DNA"/>
</dbReference>
<keyword evidence="6" id="KW-0067">ATP-binding</keyword>
<keyword evidence="6" id="KW-0547">Nucleotide-binding</keyword>
<dbReference type="OrthoDB" id="10263226at2759"/>
<dbReference type="Gene3D" id="3.30.565.10">
    <property type="entry name" value="Histidine kinase-like ATPase, C-terminal domain"/>
    <property type="match status" value="1"/>
</dbReference>
<sequence>MQAIDKDTVHRLCSGQVIVDLTMAVKELVENALDAGATTVDVKLKDSGLTSITVSDNGRGISADDRAHLCRKHWTSKIQSFSDLSSVSTFGFRGEALSSLCAMAKVTVTTATEATAPMGVHLEYDGAGELSSTRPVARERGTTVVLEDLFARWPVRQMDLRKNIRREYLRAVAMVEQYAVVCDEARITMSNRNKSNDPVVAVRTPAGADRLARLVSVLGAQMRPHMTELSATGDSASALDLGLAGYISKPVPEAGRSAADKQYFFVNGRPCDFPRAKKLVNEVFRGYVPGKYPVYAVSIEINRSTVDVNLTPDKRMLLLRHEDEVLGLLEQAVEMAVRPKESVFGVQMVQTQIGAGVKRESSSVPGVIMSSYEKLQDSTNKRLKPLADENLTSLKAAPVTPQPQQQKQHKQQQPASVESRQSTKKPQVVTLGTCRNRVQNDRYAWDSVESRLRLKQQRKERLHEESQRLILEAEEVDPSVLASGLSSNDTTATSALSRLIHKADFAQMTIVGQFNLGFIIARLKDDLYIIDQHASDEKHHFEDLQRRCVIASQPLIRPVQLQMGVVDESVAIECREELERSGFCVEVDEGAEVGERIRLVGQPVVDRVYYDKGDLMDLVGKLAEGQRGVRCERARRVFASRACRKAVMIGHPLDMASMRTIVRQLSDLDHPWNCPHGRPTMRHLYRLQMPE</sequence>
<dbReference type="GO" id="GO:0140664">
    <property type="term" value="F:ATP-dependent DNA damage sensor activity"/>
    <property type="evidence" value="ECO:0007669"/>
    <property type="project" value="InterPro"/>
</dbReference>
<dbReference type="FunFam" id="3.30.565.10:FF:000017">
    <property type="entry name" value="PMS1 homolog 1, mismatch repair system component"/>
    <property type="match status" value="1"/>
</dbReference>
<dbReference type="InterPro" id="IPR042121">
    <property type="entry name" value="MutL_C_regsub"/>
</dbReference>
<dbReference type="PANTHER" id="PTHR10073">
    <property type="entry name" value="DNA MISMATCH REPAIR PROTEIN MLH, PMS, MUTL"/>
    <property type="match status" value="1"/>
</dbReference>
<feature type="domain" description="MutL C-terminal dimerisation" evidence="4">
    <location>
        <begin position="510"/>
        <end position="653"/>
    </location>
</feature>
<dbReference type="InterPro" id="IPR020568">
    <property type="entry name" value="Ribosomal_Su5_D2-typ_SF"/>
</dbReference>
<dbReference type="AlphaFoldDB" id="A0A9W7Y5F9"/>
<dbReference type="FunFam" id="3.30.1370.100:FF:000001">
    <property type="entry name" value="Mismatch repair endonuclease pms1, putative"/>
    <property type="match status" value="1"/>
</dbReference>
<proteinExistence type="inferred from homology"/>
<dbReference type="Pfam" id="PF13589">
    <property type="entry name" value="HATPase_c_3"/>
    <property type="match status" value="1"/>
</dbReference>
<evidence type="ECO:0000313" key="7">
    <source>
        <dbReference type="Proteomes" id="UP001149813"/>
    </source>
</evidence>
<dbReference type="GO" id="GO:0032389">
    <property type="term" value="C:MutLalpha complex"/>
    <property type="evidence" value="ECO:0007669"/>
    <property type="project" value="TreeGrafter"/>
</dbReference>
<dbReference type="SMART" id="SM01340">
    <property type="entry name" value="DNA_mis_repair"/>
    <property type="match status" value="1"/>
</dbReference>
<keyword evidence="7" id="KW-1185">Reference proteome</keyword>
<dbReference type="InterPro" id="IPR014790">
    <property type="entry name" value="MutL_C"/>
</dbReference>
<evidence type="ECO:0000256" key="1">
    <source>
        <dbReference type="ARBA" id="ARBA00006082"/>
    </source>
</evidence>
<reference evidence="6" key="1">
    <citation type="submission" date="2022-07" db="EMBL/GenBank/DDBJ databases">
        <title>Phylogenomic reconstructions and comparative analyses of Kickxellomycotina fungi.</title>
        <authorList>
            <person name="Reynolds N.K."/>
            <person name="Stajich J.E."/>
            <person name="Barry K."/>
            <person name="Grigoriev I.V."/>
            <person name="Crous P."/>
            <person name="Smith M.E."/>
        </authorList>
    </citation>
    <scope>NUCLEOTIDE SEQUENCE</scope>
    <source>
        <strain evidence="6">NBRC 32514</strain>
    </source>
</reference>
<dbReference type="SUPFAM" id="SSF54211">
    <property type="entry name" value="Ribosomal protein S5 domain 2-like"/>
    <property type="match status" value="1"/>
</dbReference>
<dbReference type="Gene3D" id="3.30.230.10">
    <property type="match status" value="1"/>
</dbReference>
<comment type="caution">
    <text evidence="6">The sequence shown here is derived from an EMBL/GenBank/DDBJ whole genome shotgun (WGS) entry which is preliminary data.</text>
</comment>
<evidence type="ECO:0000256" key="2">
    <source>
        <dbReference type="ARBA" id="ARBA00022763"/>
    </source>
</evidence>
<gene>
    <name evidence="6" type="primary">PMS1</name>
    <name evidence="6" type="ORF">LPJ53_000771</name>
</gene>
<dbReference type="GO" id="GO:0006298">
    <property type="term" value="P:mismatch repair"/>
    <property type="evidence" value="ECO:0007669"/>
    <property type="project" value="InterPro"/>
</dbReference>
<dbReference type="InterPro" id="IPR038973">
    <property type="entry name" value="MutL/Mlh/Pms-like"/>
</dbReference>
<dbReference type="InterPro" id="IPR014762">
    <property type="entry name" value="DNA_mismatch_repair_CS"/>
</dbReference>
<dbReference type="SMART" id="SM00853">
    <property type="entry name" value="MutL_C"/>
    <property type="match status" value="1"/>
</dbReference>
<dbReference type="InterPro" id="IPR036890">
    <property type="entry name" value="HATPase_C_sf"/>
</dbReference>
<evidence type="ECO:0000313" key="6">
    <source>
        <dbReference type="EMBL" id="KAJ1725045.1"/>
    </source>
</evidence>
<accession>A0A9W7Y5F9</accession>
<dbReference type="SUPFAM" id="SSF118116">
    <property type="entry name" value="DNA mismatch repair protein MutL"/>
    <property type="match status" value="1"/>
</dbReference>
<keyword evidence="2" id="KW-0227">DNA damage</keyword>